<protein>
    <recommendedName>
        <fullName evidence="4">Integral membrane protein</fullName>
    </recommendedName>
</protein>
<keyword evidence="1" id="KW-0472">Membrane</keyword>
<sequence>MKPLRRGARAAEGLLLLATIGIEAGGNYVLALTRGEAEGTEFQRTFARSGHGHAGSLATLGAVTVILAEQTELKGPALQVARWAVPASAVLMPAGFFLSSNGENREEPNELYVLVQAGAVTLAAGLVTLGGALVASAVKR</sequence>
<dbReference type="STRING" id="71999.KPaMU14_09080"/>
<comment type="caution">
    <text evidence="2">The sequence shown here is derived from an EMBL/GenBank/DDBJ whole genome shotgun (WGS) entry which is preliminary data.</text>
</comment>
<keyword evidence="1" id="KW-1133">Transmembrane helix</keyword>
<dbReference type="EMBL" id="ANHZ02000006">
    <property type="protein sequence ID" value="EME37073.1"/>
    <property type="molecule type" value="Genomic_DNA"/>
</dbReference>
<evidence type="ECO:0000313" key="3">
    <source>
        <dbReference type="Proteomes" id="UP000009877"/>
    </source>
</evidence>
<reference evidence="2 3" key="1">
    <citation type="journal article" date="2014" name="Genome Announc.">
        <title>Draft Genome Sequence of Kocuria palustris PEL.</title>
        <authorList>
            <person name="Sharma G."/>
            <person name="Khatri I."/>
            <person name="Subramanian S."/>
        </authorList>
    </citation>
    <scope>NUCLEOTIDE SEQUENCE [LARGE SCALE GENOMIC DNA]</scope>
    <source>
        <strain evidence="2 3">PEL</strain>
    </source>
</reference>
<name>M2XW85_9MICC</name>
<feature type="transmembrane region" description="Helical" evidence="1">
    <location>
        <begin position="111"/>
        <end position="138"/>
    </location>
</feature>
<organism evidence="2 3">
    <name type="scientific">Kocuria palustris PEL</name>
    <dbReference type="NCBI Taxonomy" id="1236550"/>
    <lineage>
        <taxon>Bacteria</taxon>
        <taxon>Bacillati</taxon>
        <taxon>Actinomycetota</taxon>
        <taxon>Actinomycetes</taxon>
        <taxon>Micrococcales</taxon>
        <taxon>Micrococcaceae</taxon>
        <taxon>Kocuria</taxon>
    </lineage>
</organism>
<evidence type="ECO:0000256" key="1">
    <source>
        <dbReference type="SAM" id="Phobius"/>
    </source>
</evidence>
<evidence type="ECO:0008006" key="4">
    <source>
        <dbReference type="Google" id="ProtNLM"/>
    </source>
</evidence>
<gene>
    <name evidence="2" type="ORF">C884_02229</name>
</gene>
<dbReference type="AlphaFoldDB" id="M2XW85"/>
<feature type="transmembrane region" description="Helical" evidence="1">
    <location>
        <begin position="50"/>
        <end position="68"/>
    </location>
</feature>
<feature type="transmembrane region" description="Helical" evidence="1">
    <location>
        <begin position="12"/>
        <end position="30"/>
    </location>
</feature>
<accession>M2XW85</accession>
<dbReference type="Proteomes" id="UP000009877">
    <property type="component" value="Unassembled WGS sequence"/>
</dbReference>
<keyword evidence="1" id="KW-0812">Transmembrane</keyword>
<proteinExistence type="predicted"/>
<evidence type="ECO:0000313" key="2">
    <source>
        <dbReference type="EMBL" id="EME37073.1"/>
    </source>
</evidence>
<keyword evidence="3" id="KW-1185">Reference proteome</keyword>
<feature type="transmembrane region" description="Helical" evidence="1">
    <location>
        <begin position="80"/>
        <end position="99"/>
    </location>
</feature>